<evidence type="ECO:0000259" key="1">
    <source>
        <dbReference type="Pfam" id="PF05344"/>
    </source>
</evidence>
<feature type="domain" description="DUF746" evidence="1">
    <location>
        <begin position="96"/>
        <end position="151"/>
    </location>
</feature>
<dbReference type="InterPro" id="IPR008008">
    <property type="entry name" value="DUF746"/>
</dbReference>
<evidence type="ECO:0000313" key="2">
    <source>
        <dbReference type="EMBL" id="SDI65565.1"/>
    </source>
</evidence>
<reference evidence="3" key="1">
    <citation type="submission" date="2016-10" db="EMBL/GenBank/DDBJ databases">
        <authorList>
            <person name="Varghese N."/>
            <person name="Submissions S."/>
        </authorList>
    </citation>
    <scope>NUCLEOTIDE SEQUENCE [LARGE SCALE GENOMIC DNA]</scope>
    <source>
        <strain evidence="3">CCM 7469</strain>
    </source>
</reference>
<dbReference type="Proteomes" id="UP000199636">
    <property type="component" value="Unassembled WGS sequence"/>
</dbReference>
<proteinExistence type="predicted"/>
<keyword evidence="3" id="KW-1185">Reference proteome</keyword>
<dbReference type="EMBL" id="FNDS01000014">
    <property type="protein sequence ID" value="SDI65565.1"/>
    <property type="molecule type" value="Genomic_DNA"/>
</dbReference>
<sequence length="225" mass="25757">MPRILDHALPVHEHGQSLPRHEDPELTAYLHRHIRAVFSRDTTPPPCYYCSSQQVALRYRGLPPNGIPYFTCKRCGKGFNRRTGTALQSFLRSDKLDAFLPMLSQQRSIASAGERLGVSASMLKRWVRVFRKWLLKLDPSGEWEARVKLGMVPDLPHLQCPNCGNREHFFRHGFVDGNHQGKRMFRCKLCRRCVTEPDAHFSQRKADAESLETASRCDTAKSAAR</sequence>
<organism evidence="2 3">
    <name type="scientific">Pseudomonas panipatensis</name>
    <dbReference type="NCBI Taxonomy" id="428992"/>
    <lineage>
        <taxon>Bacteria</taxon>
        <taxon>Pseudomonadati</taxon>
        <taxon>Pseudomonadota</taxon>
        <taxon>Gammaproteobacteria</taxon>
        <taxon>Pseudomonadales</taxon>
        <taxon>Pseudomonadaceae</taxon>
        <taxon>Pseudomonas</taxon>
    </lineage>
</organism>
<gene>
    <name evidence="2" type="ORF">SAMN05216272_11482</name>
</gene>
<dbReference type="AlphaFoldDB" id="A0A1G8MCJ0"/>
<evidence type="ECO:0000313" key="3">
    <source>
        <dbReference type="Proteomes" id="UP000199636"/>
    </source>
</evidence>
<name>A0A1G8MCJ0_9PSED</name>
<dbReference type="Pfam" id="PF05344">
    <property type="entry name" value="DUF746"/>
    <property type="match status" value="1"/>
</dbReference>
<protein>
    <submittedName>
        <fullName evidence="2">Transposase</fullName>
    </submittedName>
</protein>
<accession>A0A1G8MCJ0</accession>